<dbReference type="NCBIfam" id="TIGR01496">
    <property type="entry name" value="DHPS"/>
    <property type="match status" value="1"/>
</dbReference>
<evidence type="ECO:0000256" key="4">
    <source>
        <dbReference type="ARBA" id="ARBA00004763"/>
    </source>
</evidence>
<keyword evidence="11" id="KW-0067">ATP-binding</keyword>
<keyword evidence="17" id="KW-1185">Reference proteome</keyword>
<evidence type="ECO:0000256" key="9">
    <source>
        <dbReference type="ARBA" id="ARBA00022741"/>
    </source>
</evidence>
<dbReference type="Gene3D" id="3.20.20.20">
    <property type="entry name" value="Dihydropteroate synthase-like"/>
    <property type="match status" value="1"/>
</dbReference>
<evidence type="ECO:0000256" key="12">
    <source>
        <dbReference type="ARBA" id="ARBA00022842"/>
    </source>
</evidence>
<evidence type="ECO:0000256" key="6">
    <source>
        <dbReference type="ARBA" id="ARBA00009951"/>
    </source>
</evidence>
<keyword evidence="13" id="KW-0289">Folate biosynthesis</keyword>
<dbReference type="Pfam" id="PF01288">
    <property type="entry name" value="HPPK"/>
    <property type="match status" value="1"/>
</dbReference>
<comment type="pathway">
    <text evidence="4">Cofactor biosynthesis; tetrahydrofolate biosynthesis; 7,8-dihydrofolate from 2-amino-4-hydroxy-6-hydroxymethyl-7,8-dihydropteridine diphosphate and 4-aminobenzoate: step 1/2.</text>
</comment>
<dbReference type="GO" id="GO:0046872">
    <property type="term" value="F:metal ion binding"/>
    <property type="evidence" value="ECO:0007669"/>
    <property type="project" value="UniProtKB-KW"/>
</dbReference>
<dbReference type="SUPFAM" id="SSF55083">
    <property type="entry name" value="6-hydroxymethyl-7,8-dihydropterin pyrophosphokinase, HPPK"/>
    <property type="match status" value="1"/>
</dbReference>
<dbReference type="GO" id="GO:0016301">
    <property type="term" value="F:kinase activity"/>
    <property type="evidence" value="ECO:0007669"/>
    <property type="project" value="UniProtKB-KW"/>
</dbReference>
<dbReference type="SUPFAM" id="SSF51717">
    <property type="entry name" value="Dihydropteroate synthetase-like"/>
    <property type="match status" value="1"/>
</dbReference>
<feature type="domain" description="Pterin-binding" evidence="15">
    <location>
        <begin position="211"/>
        <end position="476"/>
    </location>
</feature>
<evidence type="ECO:0000256" key="11">
    <source>
        <dbReference type="ARBA" id="ARBA00022840"/>
    </source>
</evidence>
<dbReference type="Gene3D" id="3.30.70.560">
    <property type="entry name" value="7,8-Dihydro-6-hydroxymethylpterin-pyrophosphokinase HPPK"/>
    <property type="match status" value="1"/>
</dbReference>
<comment type="pathway">
    <text evidence="5">Cofactor biosynthesis; tetrahydrofolate biosynthesis; 2-amino-4-hydroxy-6-hydroxymethyl-7,8-dihydropteridine diphosphate from 7,8-dihydroneopterin triphosphate: step 4/4.</text>
</comment>
<comment type="similarity">
    <text evidence="6">In the C-terminal section; belongs to the DHPS family.</text>
</comment>
<dbReference type="PANTHER" id="PTHR20941:SF1">
    <property type="entry name" value="FOLIC ACID SYNTHESIS PROTEIN FOL1"/>
    <property type="match status" value="1"/>
</dbReference>
<dbReference type="PANTHER" id="PTHR20941">
    <property type="entry name" value="FOLATE SYNTHESIS PROTEINS"/>
    <property type="match status" value="1"/>
</dbReference>
<reference evidence="16 17" key="1">
    <citation type="journal article" date="2024" name="Nat. Commun.">
        <title>Phylogenomics reveals the evolutionary origins of lichenization in chlorophyte algae.</title>
        <authorList>
            <person name="Puginier C."/>
            <person name="Libourel C."/>
            <person name="Otte J."/>
            <person name="Skaloud P."/>
            <person name="Haon M."/>
            <person name="Grisel S."/>
            <person name="Petersen M."/>
            <person name="Berrin J.G."/>
            <person name="Delaux P.M."/>
            <person name="Dal Grande F."/>
            <person name="Keller J."/>
        </authorList>
    </citation>
    <scope>NUCLEOTIDE SEQUENCE [LARGE SCALE GENOMIC DNA]</scope>
    <source>
        <strain evidence="16 17">SAG 2043</strain>
    </source>
</reference>
<evidence type="ECO:0000313" key="16">
    <source>
        <dbReference type="EMBL" id="KAK9816707.1"/>
    </source>
</evidence>
<dbReference type="InterPro" id="IPR006390">
    <property type="entry name" value="DHP_synth_dom"/>
</dbReference>
<dbReference type="InterPro" id="IPR011005">
    <property type="entry name" value="Dihydropteroate_synth-like_sf"/>
</dbReference>
<keyword evidence="7" id="KW-0808">Transferase</keyword>
<dbReference type="PROSITE" id="PS00794">
    <property type="entry name" value="HPPK"/>
    <property type="match status" value="1"/>
</dbReference>
<sequence>MAALTRSHTSRVAQAPICSSASHRNTYTAAIAFGANIGDRLANIQAALQLLPQHGVEILRYSRLYESDAAYVTEQPAFLNGAVAASTELSPKDLLAALKDIEARLGRSFHGQRWGPRPIDLDIIFYGGLSMQDELLEVPHARWAERSFVTAPLADLYSARELPCQQPGLAGMLERVHQVRSMPGHPGADDVGLRCVLPLPSNRLWQWQDRTAVMGILNVTPDSFSGDGQVDSIDSVVARARGMLADGADILDVGGQSTRPGAQLLSPQAEARRVIPVISALQADLETKDAVLSVDTFHSCVAAEAVAAGAHMVNDVSGGRMDPNMFAEVARLRVPYILMHMRGTPATMQSRENTSYASVCEDVGRELQSQAVQAIAAGIEPWRIITDPGIGFAKTAAGNLELIAGLQRVREQLSGPLHQMPMLVGPSRKGFLGKLTGHKVAAERDHATAAAAALCVAAGASIVRAHNVRAVYDAVRVADAVKGASTSAAFAASS</sequence>
<comment type="caution">
    <text evidence="16">The sequence shown here is derived from an EMBL/GenBank/DDBJ whole genome shotgun (WGS) entry which is preliminary data.</text>
</comment>
<proteinExistence type="inferred from homology"/>
<dbReference type="CDD" id="cd00739">
    <property type="entry name" value="DHPS"/>
    <property type="match status" value="1"/>
</dbReference>
<evidence type="ECO:0000313" key="17">
    <source>
        <dbReference type="Proteomes" id="UP001489004"/>
    </source>
</evidence>
<dbReference type="InterPro" id="IPR000489">
    <property type="entry name" value="Pterin-binding_dom"/>
</dbReference>
<dbReference type="PROSITE" id="PS00793">
    <property type="entry name" value="DHPS_2"/>
    <property type="match status" value="1"/>
</dbReference>
<dbReference type="InterPro" id="IPR035907">
    <property type="entry name" value="Hppk_sf"/>
</dbReference>
<comment type="cofactor">
    <cofactor evidence="3">
        <name>Mg(2+)</name>
        <dbReference type="ChEBI" id="CHEBI:18420"/>
    </cofactor>
</comment>
<dbReference type="GO" id="GO:0003848">
    <property type="term" value="F:2-amino-4-hydroxy-6-hydroxymethyldihydropteridine diphosphokinase activity"/>
    <property type="evidence" value="ECO:0007669"/>
    <property type="project" value="UniProtKB-EC"/>
</dbReference>
<dbReference type="GO" id="GO:0005524">
    <property type="term" value="F:ATP binding"/>
    <property type="evidence" value="ECO:0007669"/>
    <property type="project" value="UniProtKB-KW"/>
</dbReference>
<name>A0AAW1Q5Z4_9CHLO</name>
<dbReference type="EMBL" id="JALJOR010000005">
    <property type="protein sequence ID" value="KAK9816707.1"/>
    <property type="molecule type" value="Genomic_DNA"/>
</dbReference>
<keyword evidence="9" id="KW-0547">Nucleotide-binding</keyword>
<dbReference type="AlphaFoldDB" id="A0AAW1Q5Z4"/>
<comment type="catalytic activity">
    <reaction evidence="1">
        <text>(7,8-dihydropterin-6-yl)methyl diphosphate + 4-aminobenzoate = 7,8-dihydropteroate + diphosphate</text>
        <dbReference type="Rhea" id="RHEA:19949"/>
        <dbReference type="ChEBI" id="CHEBI:17836"/>
        <dbReference type="ChEBI" id="CHEBI:17839"/>
        <dbReference type="ChEBI" id="CHEBI:33019"/>
        <dbReference type="ChEBI" id="CHEBI:72950"/>
        <dbReference type="EC" id="2.5.1.15"/>
    </reaction>
</comment>
<evidence type="ECO:0000259" key="15">
    <source>
        <dbReference type="PROSITE" id="PS50972"/>
    </source>
</evidence>
<evidence type="ECO:0000256" key="10">
    <source>
        <dbReference type="ARBA" id="ARBA00022777"/>
    </source>
</evidence>
<keyword evidence="12" id="KW-0460">Magnesium</keyword>
<dbReference type="Pfam" id="PF00809">
    <property type="entry name" value="Pterin_bind"/>
    <property type="match status" value="1"/>
</dbReference>
<evidence type="ECO:0000256" key="1">
    <source>
        <dbReference type="ARBA" id="ARBA00000012"/>
    </source>
</evidence>
<gene>
    <name evidence="16" type="ORF">WJX72_004011</name>
</gene>
<dbReference type="NCBIfam" id="TIGR01498">
    <property type="entry name" value="folK"/>
    <property type="match status" value="1"/>
</dbReference>
<evidence type="ECO:0000256" key="13">
    <source>
        <dbReference type="ARBA" id="ARBA00022909"/>
    </source>
</evidence>
<evidence type="ECO:0000256" key="14">
    <source>
        <dbReference type="ARBA" id="ARBA00023268"/>
    </source>
</evidence>
<evidence type="ECO:0000256" key="8">
    <source>
        <dbReference type="ARBA" id="ARBA00022723"/>
    </source>
</evidence>
<dbReference type="Proteomes" id="UP001489004">
    <property type="component" value="Unassembled WGS sequence"/>
</dbReference>
<organism evidence="16 17">
    <name type="scientific">[Myrmecia] bisecta</name>
    <dbReference type="NCBI Taxonomy" id="41462"/>
    <lineage>
        <taxon>Eukaryota</taxon>
        <taxon>Viridiplantae</taxon>
        <taxon>Chlorophyta</taxon>
        <taxon>core chlorophytes</taxon>
        <taxon>Trebouxiophyceae</taxon>
        <taxon>Trebouxiales</taxon>
        <taxon>Trebouxiaceae</taxon>
        <taxon>Myrmecia</taxon>
    </lineage>
</organism>
<dbReference type="GO" id="GO:0046654">
    <property type="term" value="P:tetrahydrofolate biosynthetic process"/>
    <property type="evidence" value="ECO:0007669"/>
    <property type="project" value="TreeGrafter"/>
</dbReference>
<dbReference type="CDD" id="cd00483">
    <property type="entry name" value="HPPK"/>
    <property type="match status" value="1"/>
</dbReference>
<dbReference type="PROSITE" id="PS50972">
    <property type="entry name" value="PTERIN_BINDING"/>
    <property type="match status" value="1"/>
</dbReference>
<evidence type="ECO:0000256" key="5">
    <source>
        <dbReference type="ARBA" id="ARBA00005051"/>
    </source>
</evidence>
<dbReference type="GO" id="GO:0004156">
    <property type="term" value="F:dihydropteroate synthase activity"/>
    <property type="evidence" value="ECO:0007669"/>
    <property type="project" value="UniProtKB-EC"/>
</dbReference>
<keyword evidence="10" id="KW-0418">Kinase</keyword>
<dbReference type="GO" id="GO:0046656">
    <property type="term" value="P:folic acid biosynthetic process"/>
    <property type="evidence" value="ECO:0007669"/>
    <property type="project" value="UniProtKB-KW"/>
</dbReference>
<accession>A0AAW1Q5Z4</accession>
<protein>
    <recommendedName>
        <fullName evidence="15">Pterin-binding domain-containing protein</fullName>
    </recommendedName>
</protein>
<keyword evidence="8" id="KW-0479">Metal-binding</keyword>
<evidence type="ECO:0000256" key="7">
    <source>
        <dbReference type="ARBA" id="ARBA00022679"/>
    </source>
</evidence>
<dbReference type="InterPro" id="IPR000550">
    <property type="entry name" value="Hppk"/>
</dbReference>
<dbReference type="InterPro" id="IPR045031">
    <property type="entry name" value="DHP_synth-like"/>
</dbReference>
<comment type="catalytic activity">
    <reaction evidence="2">
        <text>6-hydroxymethyl-7,8-dihydropterin + ATP = (7,8-dihydropterin-6-yl)methyl diphosphate + AMP + H(+)</text>
        <dbReference type="Rhea" id="RHEA:11412"/>
        <dbReference type="ChEBI" id="CHEBI:15378"/>
        <dbReference type="ChEBI" id="CHEBI:30616"/>
        <dbReference type="ChEBI" id="CHEBI:44841"/>
        <dbReference type="ChEBI" id="CHEBI:72950"/>
        <dbReference type="ChEBI" id="CHEBI:456215"/>
        <dbReference type="EC" id="2.7.6.3"/>
    </reaction>
</comment>
<evidence type="ECO:0000256" key="2">
    <source>
        <dbReference type="ARBA" id="ARBA00000198"/>
    </source>
</evidence>
<dbReference type="FunFam" id="3.20.20.20:FF:000006">
    <property type="entry name" value="Dihydropteroate synthase"/>
    <property type="match status" value="1"/>
</dbReference>
<keyword evidence="14" id="KW-0511">Multifunctional enzyme</keyword>
<evidence type="ECO:0000256" key="3">
    <source>
        <dbReference type="ARBA" id="ARBA00001946"/>
    </source>
</evidence>